<feature type="active site" evidence="8">
    <location>
        <position position="54"/>
    </location>
</feature>
<keyword evidence="13" id="KW-1185">Reference proteome</keyword>
<proteinExistence type="inferred from homology"/>
<evidence type="ECO:0000256" key="6">
    <source>
        <dbReference type="ARBA" id="ARBA00022840"/>
    </source>
</evidence>
<dbReference type="InterPro" id="IPR010918">
    <property type="entry name" value="PurM-like_C_dom"/>
</dbReference>
<evidence type="ECO:0000259" key="10">
    <source>
        <dbReference type="Pfam" id="PF02769"/>
    </source>
</evidence>
<keyword evidence="6 8" id="KW-0067">ATP-binding</keyword>
<sequence length="723" mass="79347">MTKFNEPTANQIEDEKLYTHMGLREDEYKKVVELIGRKPNYTETGIFASMWSEHCSYKTSKTFLRQFNSKGERVLMGPGEGAGVVDIGDNEAVVFKVESHNSPSAVAPFHGAATGIGGILRDIVSIGSTPIALVNSLRFGELDNDNSKWLLKEATDGLEFYGNTMDISSVTGEVEFDERFQGRPLVNAMAVGLIKHDKIQKGLAKGVGNKVVYAGLETGKDGILGASFSSEELGDDRKVEIPDTQEGYPEVGKKLMHATLEAIDHDKLVGIQDMGAAGLTSSSAEMAAKGGHGIEMHLDKVPVSDDTISPFEMMLSETQERMLLVVEDGYEEEFVETFKKHGLPAAVIGEVIEDESLVLYYDGEKYADLPTHHLENAPEVILEGEEIALDEARTDYSNEDLKEIFKQLIHHPTLGDKSYIYNKFKRKEDTLQGSGFGAGIVQIGDSKKAIAVTIDGKGRYVEADPYNGGKETVLHAFRTTLATGALPVAMTDGLNYGNPENKEMYEIIKQSTKGMAEASIAVNTPVVSGNVSLYNETKEGPVLPTPIIGMVGLIEDTDYLKDRFVEEGNSIYIVGDLKTEFSGSQIEKLVDNKVRRTKRQVNLEEEYTRGMDLRQLLLDGDLEKIAPIGRGGFIVKLAQLLSHYDLGADVNLNVRGDLLFSETPGTYIVIGKPGLDIKDAVEIGTVTGKEFKVKAEDFELDLPMKEVKELYETAITSRLDLDN</sequence>
<feature type="binding site" evidence="8">
    <location>
        <position position="492"/>
    </location>
    <ligand>
        <name>ATP</name>
        <dbReference type="ChEBI" id="CHEBI:30616"/>
    </ligand>
</feature>
<dbReference type="InterPro" id="IPR036921">
    <property type="entry name" value="PurM-like_N_sf"/>
</dbReference>
<feature type="domain" description="PurM-like N-terminal" evidence="9">
    <location>
        <begin position="79"/>
        <end position="194"/>
    </location>
</feature>
<keyword evidence="1 8" id="KW-0963">Cytoplasm</keyword>
<dbReference type="EC" id="6.3.5.3" evidence="8"/>
<protein>
    <recommendedName>
        <fullName evidence="8">Phosphoribosylformylglycinamidine synthase subunit PurL</fullName>
        <shortName evidence="8">FGAM synthase</shortName>
        <ecNumber evidence="8">6.3.5.3</ecNumber>
    </recommendedName>
    <alternativeName>
        <fullName evidence="8">Formylglycinamide ribonucleotide amidotransferase subunit II</fullName>
        <shortName evidence="8">FGAR amidotransferase II</shortName>
        <shortName evidence="8">FGAR-AT II</shortName>
    </alternativeName>
    <alternativeName>
        <fullName evidence="8">Glutamine amidotransferase PurL</fullName>
    </alternativeName>
    <alternativeName>
        <fullName evidence="8">Phosphoribosylformylglycinamidine synthase subunit II</fullName>
    </alternativeName>
</protein>
<comment type="subunit">
    <text evidence="8">Monomer. Part of the FGAM synthase complex composed of 1 PurL, 1 PurQ and 2 PurS subunits.</text>
</comment>
<dbReference type="GO" id="GO:0006189">
    <property type="term" value="P:'de novo' IMP biosynthetic process"/>
    <property type="evidence" value="ECO:0007669"/>
    <property type="project" value="UniProtKB-UniRule"/>
</dbReference>
<organism evidence="12 13">
    <name type="scientific">Nosocomiicoccus ampullae</name>
    <dbReference type="NCBI Taxonomy" id="489910"/>
    <lineage>
        <taxon>Bacteria</taxon>
        <taxon>Bacillati</taxon>
        <taxon>Bacillota</taxon>
        <taxon>Bacilli</taxon>
        <taxon>Bacillales</taxon>
        <taxon>Staphylococcaceae</taxon>
        <taxon>Nosocomiicoccus</taxon>
    </lineage>
</organism>
<dbReference type="SUPFAM" id="SSF56042">
    <property type="entry name" value="PurM C-terminal domain-like"/>
    <property type="match status" value="2"/>
</dbReference>
<dbReference type="RefSeq" id="WP_183673156.1">
    <property type="nucleotide sequence ID" value="NZ_CBCRYX010000002.1"/>
</dbReference>
<dbReference type="InterPro" id="IPR036676">
    <property type="entry name" value="PurM-like_C_sf"/>
</dbReference>
<accession>A0A9Q2CYL5</accession>
<dbReference type="Gene3D" id="3.90.650.10">
    <property type="entry name" value="PurM-like C-terminal domain"/>
    <property type="match status" value="2"/>
</dbReference>
<comment type="pathway">
    <text evidence="8">Purine metabolism; IMP biosynthesis via de novo pathway; 5-amino-1-(5-phospho-D-ribosyl)imidazole from N(2)-formyl-N(1)-(5-phospho-D-ribosyl)glycinamide: step 1/2.</text>
</comment>
<evidence type="ECO:0000256" key="8">
    <source>
        <dbReference type="HAMAP-Rule" id="MF_00420"/>
    </source>
</evidence>
<dbReference type="GO" id="GO:0000287">
    <property type="term" value="F:magnesium ion binding"/>
    <property type="evidence" value="ECO:0007669"/>
    <property type="project" value="UniProtKB-UniRule"/>
</dbReference>
<evidence type="ECO:0000256" key="7">
    <source>
        <dbReference type="ARBA" id="ARBA00022842"/>
    </source>
</evidence>
<feature type="active site" description="Proton acceptor" evidence="8">
    <location>
        <position position="100"/>
    </location>
</feature>
<dbReference type="InterPro" id="IPR010074">
    <property type="entry name" value="PRibForGlyAmidine_synth_PurL"/>
</dbReference>
<dbReference type="PIRSF" id="PIRSF001587">
    <property type="entry name" value="FGAM_synthase_II"/>
    <property type="match status" value="1"/>
</dbReference>
<feature type="binding site" evidence="8">
    <location>
        <position position="121"/>
    </location>
    <ligand>
        <name>substrate</name>
    </ligand>
</feature>
<keyword evidence="5 8" id="KW-0658">Purine biosynthesis</keyword>
<comment type="function">
    <text evidence="8">Part of the phosphoribosylformylglycinamidine synthase complex involved in the purines biosynthetic pathway. Catalyzes the ATP-dependent conversion of formylglycinamide ribonucleotide (FGAR) and glutamine to yield formylglycinamidine ribonucleotide (FGAM) and glutamate. The FGAM synthase complex is composed of three subunits. PurQ produces an ammonia molecule by converting glutamine to glutamate. PurL transfers the ammonia molecule to FGAR to form FGAM in an ATP-dependent manner. PurS interacts with PurQ and PurL and is thought to assist in the transfer of the ammonia molecule from PurQ to PurL.</text>
</comment>
<comment type="similarity">
    <text evidence="8">Belongs to the FGAMS family.</text>
</comment>
<feature type="binding site" evidence="8">
    <location>
        <position position="532"/>
    </location>
    <ligand>
        <name>substrate</name>
    </ligand>
</feature>
<feature type="domain" description="Phosphoribosylformylglycinamidine synthase linker" evidence="11">
    <location>
        <begin position="12"/>
        <end position="58"/>
    </location>
</feature>
<feature type="binding site" evidence="8">
    <location>
        <position position="57"/>
    </location>
    <ligand>
        <name>ATP</name>
        <dbReference type="ChEBI" id="CHEBI:30616"/>
    </ligand>
</feature>
<evidence type="ECO:0000256" key="2">
    <source>
        <dbReference type="ARBA" id="ARBA00022598"/>
    </source>
</evidence>
<dbReference type="GO" id="GO:0005737">
    <property type="term" value="C:cytoplasm"/>
    <property type="evidence" value="ECO:0007669"/>
    <property type="project" value="UniProtKB-SubCell"/>
</dbReference>
<evidence type="ECO:0000259" key="11">
    <source>
        <dbReference type="Pfam" id="PF18072"/>
    </source>
</evidence>
<comment type="caution">
    <text evidence="8">Lacks conserved residue(s) required for the propagation of feature annotation.</text>
</comment>
<evidence type="ECO:0000313" key="13">
    <source>
        <dbReference type="Proteomes" id="UP000579136"/>
    </source>
</evidence>
<dbReference type="InterPro" id="IPR016188">
    <property type="entry name" value="PurM-like_N"/>
</dbReference>
<feature type="domain" description="PurM-like N-terminal" evidence="9">
    <location>
        <begin position="438"/>
        <end position="553"/>
    </location>
</feature>
<dbReference type="Pfam" id="PF18072">
    <property type="entry name" value="FGAR-AT_linker"/>
    <property type="match status" value="1"/>
</dbReference>
<feature type="binding site" evidence="8">
    <location>
        <position position="273"/>
    </location>
    <ligand>
        <name>Mg(2+)</name>
        <dbReference type="ChEBI" id="CHEBI:18420"/>
        <label>2</label>
    </ligand>
</feature>
<dbReference type="EMBL" id="JACHHF010000003">
    <property type="protein sequence ID" value="MBB5175657.1"/>
    <property type="molecule type" value="Genomic_DNA"/>
</dbReference>
<reference evidence="12 13" key="1">
    <citation type="submission" date="2020-08" db="EMBL/GenBank/DDBJ databases">
        <title>Genomic Encyclopedia of Type Strains, Phase IV (KMG-IV): sequencing the most valuable type-strain genomes for metagenomic binning, comparative biology and taxonomic classification.</title>
        <authorList>
            <person name="Goeker M."/>
        </authorList>
    </citation>
    <scope>NUCLEOTIDE SEQUENCE [LARGE SCALE GENOMIC DNA]</scope>
    <source>
        <strain evidence="12 13">DSM 19163</strain>
    </source>
</reference>
<dbReference type="CDD" id="cd02203">
    <property type="entry name" value="PurL_repeat1"/>
    <property type="match status" value="1"/>
</dbReference>
<comment type="subcellular location">
    <subcellularLocation>
        <location evidence="8">Cytoplasm</location>
    </subcellularLocation>
</comment>
<keyword evidence="4 8" id="KW-0547">Nucleotide-binding</keyword>
<dbReference type="Pfam" id="PF02769">
    <property type="entry name" value="AIRS_C"/>
    <property type="match status" value="2"/>
</dbReference>
<dbReference type="NCBIfam" id="NF002290">
    <property type="entry name" value="PRK01213.1"/>
    <property type="match status" value="1"/>
</dbReference>
<evidence type="ECO:0000256" key="1">
    <source>
        <dbReference type="ARBA" id="ARBA00022490"/>
    </source>
</evidence>
<feature type="binding site" evidence="8">
    <location>
        <position position="530"/>
    </location>
    <ligand>
        <name>Mg(2+)</name>
        <dbReference type="ChEBI" id="CHEBI:18420"/>
        <label>1</label>
    </ligand>
</feature>
<dbReference type="FunFam" id="3.30.1330.10:FF:000004">
    <property type="entry name" value="Phosphoribosylformylglycinamidine synthase subunit PurL"/>
    <property type="match status" value="1"/>
</dbReference>
<gene>
    <name evidence="8" type="primary">purL</name>
    <name evidence="12" type="ORF">HNQ45_000532</name>
</gene>
<evidence type="ECO:0000313" key="12">
    <source>
        <dbReference type="EMBL" id="MBB5175657.1"/>
    </source>
</evidence>
<feature type="binding site" evidence="8">
    <location>
        <position position="245"/>
    </location>
    <ligand>
        <name>substrate</name>
    </ligand>
</feature>
<feature type="binding site" evidence="8">
    <location>
        <position position="529"/>
    </location>
    <ligand>
        <name>ATP</name>
        <dbReference type="ChEBI" id="CHEBI:30616"/>
    </ligand>
</feature>
<comment type="caution">
    <text evidence="12">The sequence shown here is derived from an EMBL/GenBank/DDBJ whole genome shotgun (WGS) entry which is preliminary data.</text>
</comment>
<dbReference type="CDD" id="cd02204">
    <property type="entry name" value="PurL_repeat2"/>
    <property type="match status" value="1"/>
</dbReference>
<keyword evidence="3 8" id="KW-0479">Metal-binding</keyword>
<keyword evidence="2 8" id="KW-0436">Ligase</keyword>
<dbReference type="NCBIfam" id="TIGR01736">
    <property type="entry name" value="FGAM_synth_II"/>
    <property type="match status" value="1"/>
</dbReference>
<keyword evidence="7 8" id="KW-0460">Magnesium</keyword>
<feature type="domain" description="PurM-like C-terminal" evidence="10">
    <location>
        <begin position="207"/>
        <end position="361"/>
    </location>
</feature>
<feature type="binding site" evidence="8">
    <location>
        <position position="98"/>
    </location>
    <ligand>
        <name>Mg(2+)</name>
        <dbReference type="ChEBI" id="CHEBI:18420"/>
        <label>1</label>
    </ligand>
</feature>
<dbReference type="Proteomes" id="UP000579136">
    <property type="component" value="Unassembled WGS sequence"/>
</dbReference>
<dbReference type="PANTHER" id="PTHR43555">
    <property type="entry name" value="PHOSPHORIBOSYLFORMYLGLYCINAMIDINE SYNTHASE SUBUNIT PURL"/>
    <property type="match status" value="1"/>
</dbReference>
<comment type="catalytic activity">
    <reaction evidence="8">
        <text>N(2)-formyl-N(1)-(5-phospho-beta-D-ribosyl)glycinamide + L-glutamine + ATP + H2O = 2-formamido-N(1)-(5-O-phospho-beta-D-ribosyl)acetamidine + L-glutamate + ADP + phosphate + H(+)</text>
        <dbReference type="Rhea" id="RHEA:17129"/>
        <dbReference type="ChEBI" id="CHEBI:15377"/>
        <dbReference type="ChEBI" id="CHEBI:15378"/>
        <dbReference type="ChEBI" id="CHEBI:29985"/>
        <dbReference type="ChEBI" id="CHEBI:30616"/>
        <dbReference type="ChEBI" id="CHEBI:43474"/>
        <dbReference type="ChEBI" id="CHEBI:58359"/>
        <dbReference type="ChEBI" id="CHEBI:147286"/>
        <dbReference type="ChEBI" id="CHEBI:147287"/>
        <dbReference type="ChEBI" id="CHEBI:456216"/>
        <dbReference type="EC" id="6.3.5.3"/>
    </reaction>
</comment>
<dbReference type="InterPro" id="IPR041609">
    <property type="entry name" value="PurL_linker"/>
</dbReference>
<evidence type="ECO:0000256" key="5">
    <source>
        <dbReference type="ARBA" id="ARBA00022755"/>
    </source>
</evidence>
<evidence type="ECO:0000256" key="4">
    <source>
        <dbReference type="ARBA" id="ARBA00022741"/>
    </source>
</evidence>
<dbReference type="SUPFAM" id="SSF55326">
    <property type="entry name" value="PurM N-terminal domain-like"/>
    <property type="match status" value="2"/>
</dbReference>
<dbReference type="PANTHER" id="PTHR43555:SF1">
    <property type="entry name" value="PHOSPHORIBOSYLFORMYLGLYCINAMIDINE SYNTHASE SUBUNIT PURL"/>
    <property type="match status" value="1"/>
</dbReference>
<feature type="binding site" evidence="8">
    <location>
        <position position="96"/>
    </location>
    <ligand>
        <name>ATP</name>
        <dbReference type="ChEBI" id="CHEBI:30616"/>
    </ligand>
</feature>
<dbReference type="Gene3D" id="3.30.1330.10">
    <property type="entry name" value="PurM-like, N-terminal domain"/>
    <property type="match status" value="2"/>
</dbReference>
<feature type="domain" description="PurM-like C-terminal" evidence="10">
    <location>
        <begin position="566"/>
        <end position="683"/>
    </location>
</feature>
<feature type="binding site" evidence="8">
    <location>
        <position position="122"/>
    </location>
    <ligand>
        <name>Mg(2+)</name>
        <dbReference type="ChEBI" id="CHEBI:18420"/>
        <label>2</label>
    </ligand>
</feature>
<dbReference type="Pfam" id="PF00586">
    <property type="entry name" value="AIRS"/>
    <property type="match status" value="2"/>
</dbReference>
<dbReference type="GO" id="GO:0005524">
    <property type="term" value="F:ATP binding"/>
    <property type="evidence" value="ECO:0007669"/>
    <property type="project" value="UniProtKB-UniRule"/>
</dbReference>
<evidence type="ECO:0000256" key="3">
    <source>
        <dbReference type="ARBA" id="ARBA00022723"/>
    </source>
</evidence>
<dbReference type="HAMAP" id="MF_00420">
    <property type="entry name" value="PurL_2"/>
    <property type="match status" value="1"/>
</dbReference>
<name>A0A9Q2CYL5_9STAP</name>
<dbReference type="AlphaFoldDB" id="A0A9Q2CYL5"/>
<dbReference type="GO" id="GO:0004642">
    <property type="term" value="F:phosphoribosylformylglycinamidine synthase activity"/>
    <property type="evidence" value="ECO:0007669"/>
    <property type="project" value="UniProtKB-UniRule"/>
</dbReference>
<evidence type="ECO:0000259" key="9">
    <source>
        <dbReference type="Pfam" id="PF00586"/>
    </source>
</evidence>